<evidence type="ECO:0000259" key="9">
    <source>
        <dbReference type="PROSITE" id="PS50850"/>
    </source>
</evidence>
<dbReference type="Pfam" id="PF07690">
    <property type="entry name" value="MFS_1"/>
    <property type="match status" value="1"/>
</dbReference>
<dbReference type="Gene3D" id="1.20.1250.20">
    <property type="entry name" value="MFS general substrate transporter like domains"/>
    <property type="match status" value="1"/>
</dbReference>
<keyword evidence="7 8" id="KW-0472">Membrane</keyword>
<feature type="transmembrane region" description="Helical" evidence="8">
    <location>
        <begin position="476"/>
        <end position="499"/>
    </location>
</feature>
<feature type="transmembrane region" description="Helical" evidence="8">
    <location>
        <begin position="270"/>
        <end position="290"/>
    </location>
</feature>
<accession>A0A939D6B7</accession>
<dbReference type="InterPro" id="IPR011701">
    <property type="entry name" value="MFS"/>
</dbReference>
<feature type="transmembrane region" description="Helical" evidence="8">
    <location>
        <begin position="357"/>
        <end position="376"/>
    </location>
</feature>
<evidence type="ECO:0000256" key="8">
    <source>
        <dbReference type="SAM" id="Phobius"/>
    </source>
</evidence>
<feature type="transmembrane region" description="Helical" evidence="8">
    <location>
        <begin position="296"/>
        <end position="318"/>
    </location>
</feature>
<keyword evidence="4" id="KW-1003">Cell membrane</keyword>
<dbReference type="InterPro" id="IPR036259">
    <property type="entry name" value="MFS_trans_sf"/>
</dbReference>
<feature type="transmembrane region" description="Helical" evidence="8">
    <location>
        <begin position="51"/>
        <end position="70"/>
    </location>
</feature>
<dbReference type="RefSeq" id="WP_206581138.1">
    <property type="nucleotide sequence ID" value="NZ_JAFJZZ010000001.1"/>
</dbReference>
<dbReference type="AlphaFoldDB" id="A0A939D6B7"/>
<evidence type="ECO:0000256" key="3">
    <source>
        <dbReference type="ARBA" id="ARBA00022448"/>
    </source>
</evidence>
<dbReference type="SUPFAM" id="SSF103473">
    <property type="entry name" value="MFS general substrate transporter"/>
    <property type="match status" value="1"/>
</dbReference>
<gene>
    <name evidence="10" type="ORF">JYB65_03045</name>
</gene>
<feature type="transmembrane region" description="Helical" evidence="8">
    <location>
        <begin position="79"/>
        <end position="98"/>
    </location>
</feature>
<feature type="transmembrane region" description="Helical" evidence="8">
    <location>
        <begin position="104"/>
        <end position="125"/>
    </location>
</feature>
<comment type="caution">
    <text evidence="10">The sequence shown here is derived from an EMBL/GenBank/DDBJ whole genome shotgun (WGS) entry which is preliminary data.</text>
</comment>
<feature type="transmembrane region" description="Helical" evidence="8">
    <location>
        <begin position="137"/>
        <end position="160"/>
    </location>
</feature>
<reference evidence="10" key="1">
    <citation type="submission" date="2021-02" db="EMBL/GenBank/DDBJ databases">
        <title>Abyssanaerobacter marinus gen.nov., sp., nov, anaerobic bacterium isolated from the Onnuri vent field of Indian Ocean and suggestion of Mogibacteriaceae fam. nov., and proposal of reclassification of ambiguous this family's genus member.</title>
        <authorList>
            <person name="Kim Y.J."/>
            <person name="Yang J.-A."/>
        </authorList>
    </citation>
    <scope>NUCLEOTIDE SEQUENCE</scope>
    <source>
        <strain evidence="10">DSM 2634</strain>
    </source>
</reference>
<dbReference type="InterPro" id="IPR020846">
    <property type="entry name" value="MFS_dom"/>
</dbReference>
<sequence>MDNNKENTQKWLTMGVVTLVIFMANLNTSVVNLATSEMMKTFGASLSQIQWVISAFTLTLGVTIPSTGYLSERFGMKKVFIIAVILFTSGSFMAGISWNLMAVIVSRVVQGLGGAFIISLGMTILMTTFEKSEIGMVVGIIGVCAMAAPALGPTLGGYLIENLNWRFVFFINIPIGIVSTIMAIIILKESGHKSAKKFDIIGFLTSATGMICILYVLGKGNVDWHDMKNVVIMIVGCYSLIMFIVNELMISEPMLNLRLLKDYTFCMSNIIINVAQLVLFGGVFLMPVFLQQIKGLSAMQTGLILFPEAIATAAAMMLFGKLGNKLDTRIFAISALVLIALNSYSMSHITLETSNTVITLLLMVRGFGVGFLIAPVQTIGLSGISKEAMSNASALINTVKQVGASVGITIITGIMQHQNTINYSSLAQQVNYFNPNSMGLFHLLQGVFIQSGMSQSNAQSGALTQMFGMIARQAQLYALNDTMLVISIISAIIILPTLFLKEGKQLIEETS</sequence>
<evidence type="ECO:0000256" key="5">
    <source>
        <dbReference type="ARBA" id="ARBA00022692"/>
    </source>
</evidence>
<protein>
    <submittedName>
        <fullName evidence="10">DHA2 family efflux MFS transporter permease subunit</fullName>
    </submittedName>
</protein>
<proteinExistence type="inferred from homology"/>
<dbReference type="PANTHER" id="PTHR42718:SF9">
    <property type="entry name" value="MAJOR FACILITATOR SUPERFAMILY MULTIDRUG TRANSPORTER MFSC"/>
    <property type="match status" value="1"/>
</dbReference>
<comment type="subcellular location">
    <subcellularLocation>
        <location evidence="1">Cell membrane</location>
        <topology evidence="1">Multi-pass membrane protein</topology>
    </subcellularLocation>
</comment>
<evidence type="ECO:0000256" key="7">
    <source>
        <dbReference type="ARBA" id="ARBA00023136"/>
    </source>
</evidence>
<dbReference type="NCBIfam" id="TIGR00711">
    <property type="entry name" value="efflux_EmrB"/>
    <property type="match status" value="1"/>
</dbReference>
<evidence type="ECO:0000313" key="10">
    <source>
        <dbReference type="EMBL" id="MBN7772329.1"/>
    </source>
</evidence>
<dbReference type="GO" id="GO:0022857">
    <property type="term" value="F:transmembrane transporter activity"/>
    <property type="evidence" value="ECO:0007669"/>
    <property type="project" value="InterPro"/>
</dbReference>
<dbReference type="Gene3D" id="1.20.1720.10">
    <property type="entry name" value="Multidrug resistance protein D"/>
    <property type="match status" value="1"/>
</dbReference>
<evidence type="ECO:0000313" key="11">
    <source>
        <dbReference type="Proteomes" id="UP000664545"/>
    </source>
</evidence>
<keyword evidence="3" id="KW-0813">Transport</keyword>
<keyword evidence="11" id="KW-1185">Reference proteome</keyword>
<evidence type="ECO:0000256" key="1">
    <source>
        <dbReference type="ARBA" id="ARBA00004651"/>
    </source>
</evidence>
<feature type="domain" description="Major facilitator superfamily (MFS) profile" evidence="9">
    <location>
        <begin position="13"/>
        <end position="505"/>
    </location>
</feature>
<evidence type="ECO:0000256" key="4">
    <source>
        <dbReference type="ARBA" id="ARBA00022475"/>
    </source>
</evidence>
<evidence type="ECO:0000256" key="6">
    <source>
        <dbReference type="ARBA" id="ARBA00022989"/>
    </source>
</evidence>
<dbReference type="EMBL" id="JAFJZZ010000001">
    <property type="protein sequence ID" value="MBN7772329.1"/>
    <property type="molecule type" value="Genomic_DNA"/>
</dbReference>
<dbReference type="PRINTS" id="PR01036">
    <property type="entry name" value="TCRTETB"/>
</dbReference>
<feature type="transmembrane region" description="Helical" evidence="8">
    <location>
        <begin position="330"/>
        <end position="351"/>
    </location>
</feature>
<dbReference type="CDD" id="cd17503">
    <property type="entry name" value="MFS_LmrB_MDR_like"/>
    <property type="match status" value="1"/>
</dbReference>
<evidence type="ECO:0000256" key="2">
    <source>
        <dbReference type="ARBA" id="ARBA00008537"/>
    </source>
</evidence>
<feature type="transmembrane region" description="Helical" evidence="8">
    <location>
        <begin position="166"/>
        <end position="186"/>
    </location>
</feature>
<dbReference type="PROSITE" id="PS50850">
    <property type="entry name" value="MFS"/>
    <property type="match status" value="1"/>
</dbReference>
<feature type="transmembrane region" description="Helical" evidence="8">
    <location>
        <begin position="230"/>
        <end position="249"/>
    </location>
</feature>
<keyword evidence="6 8" id="KW-1133">Transmembrane helix</keyword>
<dbReference type="Proteomes" id="UP000664545">
    <property type="component" value="Unassembled WGS sequence"/>
</dbReference>
<organism evidence="10 11">
    <name type="scientific">Clostridium aminobutyricum</name>
    <dbReference type="NCBI Taxonomy" id="33953"/>
    <lineage>
        <taxon>Bacteria</taxon>
        <taxon>Bacillati</taxon>
        <taxon>Bacillota</taxon>
        <taxon>Clostridia</taxon>
        <taxon>Eubacteriales</taxon>
        <taxon>Clostridiaceae</taxon>
        <taxon>Clostridium</taxon>
    </lineage>
</organism>
<comment type="similarity">
    <text evidence="2">Belongs to the major facilitator superfamily. EmrB family.</text>
</comment>
<feature type="transmembrane region" description="Helical" evidence="8">
    <location>
        <begin position="198"/>
        <end position="218"/>
    </location>
</feature>
<keyword evidence="5 8" id="KW-0812">Transmembrane</keyword>
<feature type="transmembrane region" description="Helical" evidence="8">
    <location>
        <begin position="12"/>
        <end position="31"/>
    </location>
</feature>
<dbReference type="InterPro" id="IPR004638">
    <property type="entry name" value="EmrB-like"/>
</dbReference>
<name>A0A939D6B7_CLOAM</name>
<dbReference type="PANTHER" id="PTHR42718">
    <property type="entry name" value="MAJOR FACILITATOR SUPERFAMILY MULTIDRUG TRANSPORTER MFSC"/>
    <property type="match status" value="1"/>
</dbReference>
<dbReference type="GO" id="GO:0005886">
    <property type="term" value="C:plasma membrane"/>
    <property type="evidence" value="ECO:0007669"/>
    <property type="project" value="UniProtKB-SubCell"/>
</dbReference>